<keyword evidence="4" id="KW-0472">Membrane</keyword>
<dbReference type="InterPro" id="IPR011701">
    <property type="entry name" value="MFS"/>
</dbReference>
<evidence type="ECO:0000313" key="7">
    <source>
        <dbReference type="Proteomes" id="UP000605846"/>
    </source>
</evidence>
<dbReference type="SUPFAM" id="SSF103473">
    <property type="entry name" value="MFS general substrate transporter"/>
    <property type="match status" value="1"/>
</dbReference>
<dbReference type="InterPro" id="IPR036259">
    <property type="entry name" value="MFS_trans_sf"/>
</dbReference>
<dbReference type="InterPro" id="IPR050327">
    <property type="entry name" value="Proton-linked_MCT"/>
</dbReference>
<dbReference type="AlphaFoldDB" id="A0A8H7BM28"/>
<feature type="domain" description="Major facilitator superfamily (MFS) profile" evidence="5">
    <location>
        <begin position="57"/>
        <end position="451"/>
    </location>
</feature>
<feature type="transmembrane region" description="Helical" evidence="4">
    <location>
        <begin position="427"/>
        <end position="448"/>
    </location>
</feature>
<dbReference type="OrthoDB" id="6499973at2759"/>
<evidence type="ECO:0000256" key="3">
    <source>
        <dbReference type="SAM" id="MobiDB-lite"/>
    </source>
</evidence>
<evidence type="ECO:0000256" key="2">
    <source>
        <dbReference type="ARBA" id="ARBA00006727"/>
    </source>
</evidence>
<feature type="transmembrane region" description="Helical" evidence="4">
    <location>
        <begin position="306"/>
        <end position="325"/>
    </location>
</feature>
<feature type="transmembrane region" description="Helical" evidence="4">
    <location>
        <begin position="166"/>
        <end position="185"/>
    </location>
</feature>
<dbReference type="GO" id="GO:0016020">
    <property type="term" value="C:membrane"/>
    <property type="evidence" value="ECO:0007669"/>
    <property type="project" value="UniProtKB-SubCell"/>
</dbReference>
<dbReference type="CDD" id="cd17352">
    <property type="entry name" value="MFS_MCT_SLC16"/>
    <property type="match status" value="1"/>
</dbReference>
<dbReference type="InterPro" id="IPR020846">
    <property type="entry name" value="MFS_dom"/>
</dbReference>
<dbReference type="GO" id="GO:0022857">
    <property type="term" value="F:transmembrane transporter activity"/>
    <property type="evidence" value="ECO:0007669"/>
    <property type="project" value="InterPro"/>
</dbReference>
<feature type="transmembrane region" description="Helical" evidence="4">
    <location>
        <begin position="337"/>
        <end position="357"/>
    </location>
</feature>
<feature type="transmembrane region" description="Helical" evidence="4">
    <location>
        <begin position="101"/>
        <end position="123"/>
    </location>
</feature>
<dbReference type="PROSITE" id="PS50850">
    <property type="entry name" value="MFS"/>
    <property type="match status" value="1"/>
</dbReference>
<feature type="transmembrane region" description="Helical" evidence="4">
    <location>
        <begin position="363"/>
        <end position="387"/>
    </location>
</feature>
<protein>
    <recommendedName>
        <fullName evidence="5">Major facilitator superfamily (MFS) profile domain-containing protein</fullName>
    </recommendedName>
</protein>
<keyword evidence="4" id="KW-1133">Transmembrane helix</keyword>
<dbReference type="Gene3D" id="1.20.1250.20">
    <property type="entry name" value="MFS general substrate transporter like domains"/>
    <property type="match status" value="2"/>
</dbReference>
<keyword evidence="7" id="KW-1185">Reference proteome</keyword>
<dbReference type="PANTHER" id="PTHR11360:SF284">
    <property type="entry name" value="EG:103B4.3 PROTEIN-RELATED"/>
    <property type="match status" value="1"/>
</dbReference>
<feature type="compositionally biased region" description="Basic and acidic residues" evidence="3">
    <location>
        <begin position="24"/>
        <end position="46"/>
    </location>
</feature>
<dbReference type="Pfam" id="PF07690">
    <property type="entry name" value="MFS_1"/>
    <property type="match status" value="1"/>
</dbReference>
<name>A0A8H7BM28_9FUNG</name>
<feature type="transmembrane region" description="Helical" evidence="4">
    <location>
        <begin position="192"/>
        <end position="211"/>
    </location>
</feature>
<accession>A0A8H7BM28</accession>
<evidence type="ECO:0000313" key="6">
    <source>
        <dbReference type="EMBL" id="KAF7727412.1"/>
    </source>
</evidence>
<feature type="transmembrane region" description="Helical" evidence="4">
    <location>
        <begin position="394"/>
        <end position="415"/>
    </location>
</feature>
<reference evidence="6" key="1">
    <citation type="submission" date="2020-01" db="EMBL/GenBank/DDBJ databases">
        <title>Genome Sequencing of Three Apophysomyces-Like Fungal Strains Confirms a Novel Fungal Genus in the Mucoromycota with divergent Burkholderia-like Endosymbiotic Bacteria.</title>
        <authorList>
            <person name="Stajich J.E."/>
            <person name="Macias A.M."/>
            <person name="Carter-House D."/>
            <person name="Lovett B."/>
            <person name="Kasson L.R."/>
            <person name="Berry K."/>
            <person name="Grigoriev I."/>
            <person name="Chang Y."/>
            <person name="Spatafora J."/>
            <person name="Kasson M.T."/>
        </authorList>
    </citation>
    <scope>NUCLEOTIDE SEQUENCE</scope>
    <source>
        <strain evidence="6">NRRL A-21654</strain>
    </source>
</reference>
<dbReference type="Proteomes" id="UP000605846">
    <property type="component" value="Unassembled WGS sequence"/>
</dbReference>
<sequence length="458" mass="50695">MTSELPIKQINEEKFVISTDVSEEDRNKDKPVPTDTKEMDERTLRMEEEEGPDGGYGWFVVLGAFLIQSTSFGVATCWGKVLLFRRVMQDYYEQHMFGKEATVQLSFIGSLILVFLNSMGPVAQILRSVVGIRMVILIGLILVAIGLEMAGFATQIWHFYLTQGVLYGSGSSLMFFTVMAVAPQYFTRRRGLALGIIASGSGIGGLVLPFVMSSINASLGPGWTYRVMGFICFACGLVAMAMVKEYKPKPKKRQKLTDIIDFSVLKDFNFVLFCVASDLALLGYFVPYFYLPSYATSYGISYSDGSALVAVAAAANFIGRIFVGYLADRIGRLNTSIIYTILGGLSSFLVWTFAYTYGVMMLFSILFGLFCGSYFALLSPIGAFILGMKKFPSGLSLILLTNIIGVFGPNIAGAIEPRVNNVQPYFTYQMFTGICYFAGTLCLIWLRLRINRKLIVKI</sequence>
<keyword evidence="4" id="KW-0812">Transmembrane</keyword>
<feature type="transmembrane region" description="Helical" evidence="4">
    <location>
        <begin position="55"/>
        <end position="81"/>
    </location>
</feature>
<gene>
    <name evidence="6" type="ORF">EC973_007576</name>
</gene>
<organism evidence="6 7">
    <name type="scientific">Apophysomyces ossiformis</name>
    <dbReference type="NCBI Taxonomy" id="679940"/>
    <lineage>
        <taxon>Eukaryota</taxon>
        <taxon>Fungi</taxon>
        <taxon>Fungi incertae sedis</taxon>
        <taxon>Mucoromycota</taxon>
        <taxon>Mucoromycotina</taxon>
        <taxon>Mucoromycetes</taxon>
        <taxon>Mucorales</taxon>
        <taxon>Mucorineae</taxon>
        <taxon>Mucoraceae</taxon>
        <taxon>Apophysomyces</taxon>
    </lineage>
</organism>
<comment type="subcellular location">
    <subcellularLocation>
        <location evidence="1">Membrane</location>
        <topology evidence="1">Multi-pass membrane protein</topology>
    </subcellularLocation>
</comment>
<feature type="transmembrane region" description="Helical" evidence="4">
    <location>
        <begin position="264"/>
        <end position="286"/>
    </location>
</feature>
<dbReference type="EMBL" id="JABAYA010000057">
    <property type="protein sequence ID" value="KAF7727412.1"/>
    <property type="molecule type" value="Genomic_DNA"/>
</dbReference>
<comment type="caution">
    <text evidence="6">The sequence shown here is derived from an EMBL/GenBank/DDBJ whole genome shotgun (WGS) entry which is preliminary data.</text>
</comment>
<evidence type="ECO:0000256" key="1">
    <source>
        <dbReference type="ARBA" id="ARBA00004141"/>
    </source>
</evidence>
<feature type="region of interest" description="Disordered" evidence="3">
    <location>
        <begin position="16"/>
        <end position="50"/>
    </location>
</feature>
<proteinExistence type="inferred from homology"/>
<evidence type="ECO:0000256" key="4">
    <source>
        <dbReference type="SAM" id="Phobius"/>
    </source>
</evidence>
<feature type="transmembrane region" description="Helical" evidence="4">
    <location>
        <begin position="223"/>
        <end position="243"/>
    </location>
</feature>
<evidence type="ECO:0000259" key="5">
    <source>
        <dbReference type="PROSITE" id="PS50850"/>
    </source>
</evidence>
<comment type="similarity">
    <text evidence="2">Belongs to the major facilitator superfamily. Monocarboxylate porter (TC 2.A.1.13) family.</text>
</comment>
<feature type="transmembrane region" description="Helical" evidence="4">
    <location>
        <begin position="135"/>
        <end position="160"/>
    </location>
</feature>
<dbReference type="PANTHER" id="PTHR11360">
    <property type="entry name" value="MONOCARBOXYLATE TRANSPORTER"/>
    <property type="match status" value="1"/>
</dbReference>